<evidence type="ECO:0000313" key="2">
    <source>
        <dbReference type="EMBL" id="OWF66718.1"/>
    </source>
</evidence>
<sequence length="67" mass="7341">MFLPTTHDIKDAVSKYAGFFGMVISITIVLNLILPTGETLSNTPKLIVSLLISIFLGWLSFAIKSNK</sequence>
<comment type="caution">
    <text evidence="2">The sequence shown here is derived from an EMBL/GenBank/DDBJ whole genome shotgun (WGS) entry which is preliminary data.</text>
</comment>
<dbReference type="OrthoDB" id="9964202at2"/>
<evidence type="ECO:0000256" key="1">
    <source>
        <dbReference type="SAM" id="Phobius"/>
    </source>
</evidence>
<feature type="transmembrane region" description="Helical" evidence="1">
    <location>
        <begin position="12"/>
        <end position="34"/>
    </location>
</feature>
<accession>A0A210S0F6</accession>
<keyword evidence="1" id="KW-1133">Transmembrane helix</keyword>
<gene>
    <name evidence="2" type="ORF">B6A14_01695</name>
</gene>
<feature type="transmembrane region" description="Helical" evidence="1">
    <location>
        <begin position="46"/>
        <end position="63"/>
    </location>
</feature>
<keyword evidence="1" id="KW-0812">Transmembrane</keyword>
<dbReference type="AlphaFoldDB" id="A0A210S0F6"/>
<proteinExistence type="predicted"/>
<reference evidence="2 3" key="1">
    <citation type="submission" date="2017-03" db="EMBL/GenBank/DDBJ databases">
        <title>New species Polynucleobacter sp. MWH-EgelM1-30-B4.</title>
        <authorList>
            <person name="Hahn M.W."/>
        </authorList>
    </citation>
    <scope>NUCLEOTIDE SEQUENCE [LARGE SCALE GENOMIC DNA]</scope>
    <source>
        <strain evidence="2 3">MWH-EgelM1-30-B4</strain>
    </source>
</reference>
<name>A0A210S0F6_9BURK</name>
<keyword evidence="3" id="KW-1185">Reference proteome</keyword>
<evidence type="ECO:0000313" key="3">
    <source>
        <dbReference type="Proteomes" id="UP000196880"/>
    </source>
</evidence>
<keyword evidence="1" id="KW-0472">Membrane</keyword>
<dbReference type="Proteomes" id="UP000196880">
    <property type="component" value="Unassembled WGS sequence"/>
</dbReference>
<dbReference type="EMBL" id="NAIA01000001">
    <property type="protein sequence ID" value="OWF66718.1"/>
    <property type="molecule type" value="Genomic_DNA"/>
</dbReference>
<protein>
    <submittedName>
        <fullName evidence="2">Uncharacterized protein</fullName>
    </submittedName>
</protein>
<dbReference type="RefSeq" id="WP_087908739.1">
    <property type="nucleotide sequence ID" value="NZ_NAIA01000001.1"/>
</dbReference>
<organism evidence="2 3">
    <name type="scientific">Polynucleobacter hirudinilacicola</name>
    <dbReference type="NCBI Taxonomy" id="1743166"/>
    <lineage>
        <taxon>Bacteria</taxon>
        <taxon>Pseudomonadati</taxon>
        <taxon>Pseudomonadota</taxon>
        <taxon>Betaproteobacteria</taxon>
        <taxon>Burkholderiales</taxon>
        <taxon>Burkholderiaceae</taxon>
        <taxon>Polynucleobacter</taxon>
    </lineage>
</organism>